<dbReference type="InterPro" id="IPR009659">
    <property type="entry name" value="DUF1249"/>
</dbReference>
<feature type="compositionally biased region" description="Low complexity" evidence="1">
    <location>
        <begin position="188"/>
        <end position="198"/>
    </location>
</feature>
<evidence type="ECO:0000313" key="2">
    <source>
        <dbReference type="EMBL" id="PQA48965.1"/>
    </source>
</evidence>
<name>A0A2P6AU96_9GAMM</name>
<dbReference type="Pfam" id="PF06853">
    <property type="entry name" value="DUF1249"/>
    <property type="match status" value="1"/>
</dbReference>
<dbReference type="PANTHER" id="PTHR38774:SF1">
    <property type="entry name" value="CYTOPLASMIC PROTEIN"/>
    <property type="match status" value="1"/>
</dbReference>
<dbReference type="PANTHER" id="PTHR38774">
    <property type="entry name" value="CYTOPLASMIC PROTEIN-RELATED"/>
    <property type="match status" value="1"/>
</dbReference>
<comment type="caution">
    <text evidence="2">The sequence shown here is derived from an EMBL/GenBank/DDBJ whole genome shotgun (WGS) entry which is preliminary data.</text>
</comment>
<accession>A0A2P6AU96</accession>
<dbReference type="AlphaFoldDB" id="A0A2P6AU96"/>
<evidence type="ECO:0000313" key="3">
    <source>
        <dbReference type="Proteomes" id="UP000243900"/>
    </source>
</evidence>
<keyword evidence="3" id="KW-1185">Reference proteome</keyword>
<feature type="region of interest" description="Disordered" evidence="1">
    <location>
        <begin position="188"/>
        <end position="212"/>
    </location>
</feature>
<evidence type="ECO:0008006" key="4">
    <source>
        <dbReference type="Google" id="ProtNLM"/>
    </source>
</evidence>
<reference evidence="3" key="1">
    <citation type="submission" date="2018-02" db="EMBL/GenBank/DDBJ databases">
        <title>Genome sequencing of Solimonas sp. HR-BB.</title>
        <authorList>
            <person name="Lee Y."/>
            <person name="Jeon C.O."/>
        </authorList>
    </citation>
    <scope>NUCLEOTIDE SEQUENCE [LARGE SCALE GENOMIC DNA]</scope>
    <source>
        <strain evidence="3">HR-E</strain>
    </source>
</reference>
<gene>
    <name evidence="2" type="ORF">C5O18_02700</name>
</gene>
<proteinExistence type="predicted"/>
<dbReference type="Proteomes" id="UP000243900">
    <property type="component" value="Unassembled WGS sequence"/>
</dbReference>
<organism evidence="2 3">
    <name type="scientific">Amnimonas aquatica</name>
    <dbReference type="NCBI Taxonomy" id="2094561"/>
    <lineage>
        <taxon>Bacteria</taxon>
        <taxon>Pseudomonadati</taxon>
        <taxon>Pseudomonadota</taxon>
        <taxon>Gammaproteobacteria</taxon>
        <taxon>Moraxellales</taxon>
        <taxon>Moraxellaceae</taxon>
        <taxon>Amnimonas</taxon>
    </lineage>
</organism>
<dbReference type="EMBL" id="PTQZ01000033">
    <property type="protein sequence ID" value="PQA48965.1"/>
    <property type="molecule type" value="Genomic_DNA"/>
</dbReference>
<sequence length="212" mass="23934">MAGPEPRPPAAEVGALIRMLQRYTVDLAGMHALYEWNYARLQKLLRGAGVHERLGPVAPLEFEWMLPGDADPDAPAAAVADHPVLQLARVERTRYTETWRLAQLTRTMPWCPELDMEVRLYHDARMADVLRFQSARRIPAVVPAAHPAGWRVNEKQLVNRFLGDCLGLCLTHGLPRDPRLRPDYSAWDAPSAWSAPADCNDTEEDREPENVQ</sequence>
<feature type="compositionally biased region" description="Acidic residues" evidence="1">
    <location>
        <begin position="200"/>
        <end position="212"/>
    </location>
</feature>
<protein>
    <recommendedName>
        <fullName evidence="4">DUF1249 domain-containing protein</fullName>
    </recommendedName>
</protein>
<evidence type="ECO:0000256" key="1">
    <source>
        <dbReference type="SAM" id="MobiDB-lite"/>
    </source>
</evidence>